<dbReference type="CDD" id="cd00293">
    <property type="entry name" value="USP-like"/>
    <property type="match status" value="1"/>
</dbReference>
<dbReference type="RefSeq" id="WP_273251062.1">
    <property type="nucleotide sequence ID" value="NZ_VENJ01000030.1"/>
</dbReference>
<dbReference type="PANTHER" id="PTHR46268:SF6">
    <property type="entry name" value="UNIVERSAL STRESS PROTEIN UP12"/>
    <property type="match status" value="1"/>
</dbReference>
<name>A0A7C9HC72_9RHOB</name>
<organism evidence="3 4">
    <name type="scientific">Sediminimonas qiaohouensis</name>
    <dbReference type="NCBI Taxonomy" id="552061"/>
    <lineage>
        <taxon>Bacteria</taxon>
        <taxon>Pseudomonadati</taxon>
        <taxon>Pseudomonadota</taxon>
        <taxon>Alphaproteobacteria</taxon>
        <taxon>Rhodobacterales</taxon>
        <taxon>Roseobacteraceae</taxon>
        <taxon>Sediminimonas</taxon>
    </lineage>
</organism>
<evidence type="ECO:0000259" key="2">
    <source>
        <dbReference type="Pfam" id="PF00582"/>
    </source>
</evidence>
<dbReference type="InterPro" id="IPR006015">
    <property type="entry name" value="Universal_stress_UspA"/>
</dbReference>
<feature type="domain" description="UspA" evidence="2">
    <location>
        <begin position="1"/>
        <end position="135"/>
    </location>
</feature>
<evidence type="ECO:0000313" key="3">
    <source>
        <dbReference type="EMBL" id="MTJ05911.1"/>
    </source>
</evidence>
<proteinExistence type="inferred from homology"/>
<evidence type="ECO:0000256" key="1">
    <source>
        <dbReference type="ARBA" id="ARBA00008791"/>
    </source>
</evidence>
<dbReference type="Proteomes" id="UP000483078">
    <property type="component" value="Unassembled WGS sequence"/>
</dbReference>
<reference evidence="3 4" key="1">
    <citation type="submission" date="2019-06" db="EMBL/GenBank/DDBJ databases">
        <title>Enrichment of Autotrophic Halophilic Microorganisms from Red Sea Brine Pool Using Microbial Electrosynthesis System.</title>
        <authorList>
            <person name="Alqahtani M.F."/>
            <person name="Bajracharya S."/>
            <person name="Katuri K.P."/>
            <person name="Ali M."/>
            <person name="Saikaly P.E."/>
        </authorList>
    </citation>
    <scope>NUCLEOTIDE SEQUENCE [LARGE SCALE GENOMIC DNA]</scope>
    <source>
        <strain evidence="3">MES6</strain>
    </source>
</reference>
<sequence length="135" mass="14685">MYSNILVPVSFDEGRDVKGALEVAQALAGEGAKITLLHVMEHIPSYAISYMPTEYLLESRKAIDKELADLVEDLPGGHSEVVEGHAGRTVLEWAEKHDVDCIVIASHRPGMQDLLLGSTASMVVRHASCAVHVIR</sequence>
<dbReference type="Gene3D" id="3.40.50.620">
    <property type="entry name" value="HUPs"/>
    <property type="match status" value="1"/>
</dbReference>
<protein>
    <submittedName>
        <fullName evidence="3">Universal stress protein</fullName>
    </submittedName>
</protein>
<dbReference type="AlphaFoldDB" id="A0A7C9HC72"/>
<dbReference type="Pfam" id="PF00582">
    <property type="entry name" value="Usp"/>
    <property type="match status" value="1"/>
</dbReference>
<gene>
    <name evidence="3" type="ORF">FH759_14675</name>
</gene>
<dbReference type="SUPFAM" id="SSF52402">
    <property type="entry name" value="Adenine nucleotide alpha hydrolases-like"/>
    <property type="match status" value="1"/>
</dbReference>
<comment type="similarity">
    <text evidence="1">Belongs to the universal stress protein A family.</text>
</comment>
<accession>A0A7C9HC72</accession>
<comment type="caution">
    <text evidence="3">The sequence shown here is derived from an EMBL/GenBank/DDBJ whole genome shotgun (WGS) entry which is preliminary data.</text>
</comment>
<dbReference type="EMBL" id="VENJ01000030">
    <property type="protein sequence ID" value="MTJ05911.1"/>
    <property type="molecule type" value="Genomic_DNA"/>
</dbReference>
<dbReference type="InterPro" id="IPR014729">
    <property type="entry name" value="Rossmann-like_a/b/a_fold"/>
</dbReference>
<dbReference type="PANTHER" id="PTHR46268">
    <property type="entry name" value="STRESS RESPONSE PROTEIN NHAX"/>
    <property type="match status" value="1"/>
</dbReference>
<dbReference type="InterPro" id="IPR006016">
    <property type="entry name" value="UspA"/>
</dbReference>
<dbReference type="PRINTS" id="PR01438">
    <property type="entry name" value="UNVRSLSTRESS"/>
</dbReference>
<evidence type="ECO:0000313" key="4">
    <source>
        <dbReference type="Proteomes" id="UP000483078"/>
    </source>
</evidence>